<feature type="domain" description="Ketoreductase" evidence="3">
    <location>
        <begin position="7"/>
        <end position="211"/>
    </location>
</feature>
<dbReference type="InterPro" id="IPR020904">
    <property type="entry name" value="Sc_DH/Rdtase_CS"/>
</dbReference>
<evidence type="ECO:0000259" key="3">
    <source>
        <dbReference type="SMART" id="SM00822"/>
    </source>
</evidence>
<dbReference type="PANTHER" id="PTHR43639:SF1">
    <property type="entry name" value="SHORT-CHAIN DEHYDROGENASE_REDUCTASE FAMILY PROTEIN"/>
    <property type="match status" value="1"/>
</dbReference>
<dbReference type="SMART" id="SM00822">
    <property type="entry name" value="PKS_KR"/>
    <property type="match status" value="1"/>
</dbReference>
<evidence type="ECO:0000313" key="4">
    <source>
        <dbReference type="EMBL" id="MFC5379710.1"/>
    </source>
</evidence>
<dbReference type="SUPFAM" id="SSF51735">
    <property type="entry name" value="NAD(P)-binding Rossmann-fold domains"/>
    <property type="match status" value="1"/>
</dbReference>
<gene>
    <name evidence="4" type="ORF">ACFPJ6_02795</name>
</gene>
<dbReference type="Gene3D" id="3.40.50.720">
    <property type="entry name" value="NAD(P)-binding Rossmann-like Domain"/>
    <property type="match status" value="1"/>
</dbReference>
<keyword evidence="5" id="KW-1185">Reference proteome</keyword>
<dbReference type="EMBL" id="JBHSLD010000004">
    <property type="protein sequence ID" value="MFC5379710.1"/>
    <property type="molecule type" value="Genomic_DNA"/>
</dbReference>
<name>A0ABW0GKT4_9MICO</name>
<dbReference type="Pfam" id="PF13561">
    <property type="entry name" value="adh_short_C2"/>
    <property type="match status" value="1"/>
</dbReference>
<evidence type="ECO:0000256" key="1">
    <source>
        <dbReference type="ARBA" id="ARBA00006484"/>
    </source>
</evidence>
<dbReference type="PRINTS" id="PR00080">
    <property type="entry name" value="SDRFAMILY"/>
</dbReference>
<evidence type="ECO:0000313" key="5">
    <source>
        <dbReference type="Proteomes" id="UP001596122"/>
    </source>
</evidence>
<dbReference type="Proteomes" id="UP001596122">
    <property type="component" value="Unassembled WGS sequence"/>
</dbReference>
<keyword evidence="2" id="KW-0560">Oxidoreductase</keyword>
<protein>
    <submittedName>
        <fullName evidence="4">SDR family oxidoreductase</fullName>
    </submittedName>
</protein>
<dbReference type="PRINTS" id="PR00081">
    <property type="entry name" value="GDHRDH"/>
</dbReference>
<comment type="similarity">
    <text evidence="1">Belongs to the short-chain dehydrogenases/reductases (SDR) family.</text>
</comment>
<organism evidence="4 5">
    <name type="scientific">Aquipuribacter nitratireducens</name>
    <dbReference type="NCBI Taxonomy" id="650104"/>
    <lineage>
        <taxon>Bacteria</taxon>
        <taxon>Bacillati</taxon>
        <taxon>Actinomycetota</taxon>
        <taxon>Actinomycetes</taxon>
        <taxon>Micrococcales</taxon>
        <taxon>Intrasporangiaceae</taxon>
        <taxon>Aquipuribacter</taxon>
    </lineage>
</organism>
<dbReference type="PANTHER" id="PTHR43639">
    <property type="entry name" value="OXIDOREDUCTASE, SHORT-CHAIN DEHYDROGENASE/REDUCTASE FAMILY (AFU_ORTHOLOGUE AFUA_5G02870)"/>
    <property type="match status" value="1"/>
</dbReference>
<dbReference type="CDD" id="cd05233">
    <property type="entry name" value="SDR_c"/>
    <property type="match status" value="1"/>
</dbReference>
<comment type="caution">
    <text evidence="4">The sequence shown here is derived from an EMBL/GenBank/DDBJ whole genome shotgun (WGS) entry which is preliminary data.</text>
</comment>
<sequence length="249" mass="24596">MTGDEPQVLVVTGGTRGIGAAVAARAVGAGYAVCLSYAGDDDAAAATAESLRAVGGAVRTLRADARDPGTPALLLDAAAELGAVTGVVANAGVTGRLGRLADSDAEGLRRVVDTNVVGTLLLAREAVRRWEADATPGVLVTVSSVAATSGAPGEYVGYAASKAAVEALTVGLAKEVGPAGIRVCCVSPGTTRTDIHAAAGEPGRADRVAPVVPLRRAGEPDEVAAAVMWLLSGEASYVSGCVLRVAGGL</sequence>
<proteinExistence type="inferred from homology"/>
<dbReference type="InterPro" id="IPR002347">
    <property type="entry name" value="SDR_fam"/>
</dbReference>
<dbReference type="InterPro" id="IPR057326">
    <property type="entry name" value="KR_dom"/>
</dbReference>
<evidence type="ECO:0000256" key="2">
    <source>
        <dbReference type="ARBA" id="ARBA00023002"/>
    </source>
</evidence>
<dbReference type="PROSITE" id="PS00061">
    <property type="entry name" value="ADH_SHORT"/>
    <property type="match status" value="1"/>
</dbReference>
<dbReference type="RefSeq" id="WP_340268938.1">
    <property type="nucleotide sequence ID" value="NZ_JBBEOG010000003.1"/>
</dbReference>
<accession>A0ABW0GKT4</accession>
<reference evidence="5" key="1">
    <citation type="journal article" date="2019" name="Int. J. Syst. Evol. Microbiol.">
        <title>The Global Catalogue of Microorganisms (GCM) 10K type strain sequencing project: providing services to taxonomists for standard genome sequencing and annotation.</title>
        <authorList>
            <consortium name="The Broad Institute Genomics Platform"/>
            <consortium name="The Broad Institute Genome Sequencing Center for Infectious Disease"/>
            <person name="Wu L."/>
            <person name="Ma J."/>
        </authorList>
    </citation>
    <scope>NUCLEOTIDE SEQUENCE [LARGE SCALE GENOMIC DNA]</scope>
    <source>
        <strain evidence="5">CCUG 43114</strain>
    </source>
</reference>
<dbReference type="InterPro" id="IPR036291">
    <property type="entry name" value="NAD(P)-bd_dom_sf"/>
</dbReference>